<evidence type="ECO:0000256" key="1">
    <source>
        <dbReference type="ARBA" id="ARBA00023015"/>
    </source>
</evidence>
<reference evidence="4 5" key="1">
    <citation type="submission" date="2024-03" db="EMBL/GenBank/DDBJ databases">
        <title>Human intestinal bacterial collection.</title>
        <authorList>
            <person name="Pauvert C."/>
            <person name="Hitch T.C.A."/>
            <person name="Clavel T."/>
        </authorList>
    </citation>
    <scope>NUCLEOTIDE SEQUENCE [LARGE SCALE GENOMIC DNA]</scope>
    <source>
        <strain evidence="4 5">CLA-AA-H190</strain>
    </source>
</reference>
<dbReference type="InterPro" id="IPR053142">
    <property type="entry name" value="PchR_regulatory_protein"/>
</dbReference>
<dbReference type="InterPro" id="IPR018060">
    <property type="entry name" value="HTH_AraC"/>
</dbReference>
<evidence type="ECO:0000259" key="3">
    <source>
        <dbReference type="PROSITE" id="PS01124"/>
    </source>
</evidence>
<gene>
    <name evidence="4" type="ORF">WMO25_14685</name>
</gene>
<evidence type="ECO:0000313" key="4">
    <source>
        <dbReference type="EMBL" id="MEQ2366312.1"/>
    </source>
</evidence>
<comment type="caution">
    <text evidence="4">The sequence shown here is derived from an EMBL/GenBank/DDBJ whole genome shotgun (WGS) entry which is preliminary data.</text>
</comment>
<organism evidence="4 5">
    <name type="scientific">Coprococcus intestinihominis</name>
    <dbReference type="NCBI Taxonomy" id="3133154"/>
    <lineage>
        <taxon>Bacteria</taxon>
        <taxon>Bacillati</taxon>
        <taxon>Bacillota</taxon>
        <taxon>Clostridia</taxon>
        <taxon>Lachnospirales</taxon>
        <taxon>Lachnospiraceae</taxon>
        <taxon>Coprococcus</taxon>
    </lineage>
</organism>
<dbReference type="PROSITE" id="PS01124">
    <property type="entry name" value="HTH_ARAC_FAMILY_2"/>
    <property type="match status" value="1"/>
</dbReference>
<dbReference type="PANTHER" id="PTHR47893">
    <property type="entry name" value="REGULATORY PROTEIN PCHR"/>
    <property type="match status" value="1"/>
</dbReference>
<keyword evidence="2" id="KW-0804">Transcription</keyword>
<dbReference type="Proteomes" id="UP001469749">
    <property type="component" value="Unassembled WGS sequence"/>
</dbReference>
<keyword evidence="5" id="KW-1185">Reference proteome</keyword>
<dbReference type="SUPFAM" id="SSF46689">
    <property type="entry name" value="Homeodomain-like"/>
    <property type="match status" value="1"/>
</dbReference>
<name>A0ABV1B9Z0_9FIRM</name>
<feature type="non-terminal residue" evidence="4">
    <location>
        <position position="269"/>
    </location>
</feature>
<evidence type="ECO:0000313" key="5">
    <source>
        <dbReference type="Proteomes" id="UP001469749"/>
    </source>
</evidence>
<dbReference type="EMBL" id="JBBMEK010000242">
    <property type="protein sequence ID" value="MEQ2366312.1"/>
    <property type="molecule type" value="Genomic_DNA"/>
</dbReference>
<feature type="domain" description="HTH araC/xylS-type" evidence="3">
    <location>
        <begin position="221"/>
        <end position="269"/>
    </location>
</feature>
<keyword evidence="1" id="KW-0805">Transcription regulation</keyword>
<dbReference type="RefSeq" id="WP_349085927.1">
    <property type="nucleotide sequence ID" value="NZ_JBBMEK010000242.1"/>
</dbReference>
<dbReference type="Gene3D" id="1.10.10.60">
    <property type="entry name" value="Homeodomain-like"/>
    <property type="match status" value="1"/>
</dbReference>
<accession>A0ABV1B9Z0</accession>
<dbReference type="PANTHER" id="PTHR47893:SF1">
    <property type="entry name" value="REGULATORY PROTEIN PCHR"/>
    <property type="match status" value="1"/>
</dbReference>
<protein>
    <submittedName>
        <fullName evidence="4">AraC family transcriptional regulator</fullName>
    </submittedName>
</protein>
<proteinExistence type="predicted"/>
<sequence>MNTVIDFYKSQLAEKGFVPALDNYSYCSVGTTWQLSNELGGGYFWLFSVKDLYSIKIHDFYFHNDTIMEFSWPECLSISQYDSVSGEELAPYRRLEAGCVKSFLGGYKPYKVLIHKNIPIRSTGIEIMPAYYEDYLKCQYPDVYASPQKAFDAVGQTMDFPKMSQLLKQVHDYRGEGIAADLFYEGKVAEAIALTIEWNKRNLEKKKIIHRLSEQDIKELETITLFLNDHYAQDITLESLTKIAYMGATKLQTIFKQYHDCTITQYIQQ</sequence>
<evidence type="ECO:0000256" key="2">
    <source>
        <dbReference type="ARBA" id="ARBA00023163"/>
    </source>
</evidence>
<dbReference type="InterPro" id="IPR009057">
    <property type="entry name" value="Homeodomain-like_sf"/>
</dbReference>